<keyword evidence="2" id="KW-1185">Reference proteome</keyword>
<dbReference type="Proteomes" id="UP000789342">
    <property type="component" value="Unassembled WGS sequence"/>
</dbReference>
<accession>A0A9N9NRV3</accession>
<reference evidence="1" key="1">
    <citation type="submission" date="2021-06" db="EMBL/GenBank/DDBJ databases">
        <authorList>
            <person name="Kallberg Y."/>
            <person name="Tangrot J."/>
            <person name="Rosling A."/>
        </authorList>
    </citation>
    <scope>NUCLEOTIDE SEQUENCE</scope>
    <source>
        <strain evidence="1">CL551</strain>
    </source>
</reference>
<evidence type="ECO:0000313" key="1">
    <source>
        <dbReference type="EMBL" id="CAG8758133.1"/>
    </source>
</evidence>
<name>A0A9N9NRV3_9GLOM</name>
<comment type="caution">
    <text evidence="1">The sequence shown here is derived from an EMBL/GenBank/DDBJ whole genome shotgun (WGS) entry which is preliminary data.</text>
</comment>
<feature type="non-terminal residue" evidence="1">
    <location>
        <position position="1"/>
    </location>
</feature>
<organism evidence="1 2">
    <name type="scientific">Acaulospora morrowiae</name>
    <dbReference type="NCBI Taxonomy" id="94023"/>
    <lineage>
        <taxon>Eukaryota</taxon>
        <taxon>Fungi</taxon>
        <taxon>Fungi incertae sedis</taxon>
        <taxon>Mucoromycota</taxon>
        <taxon>Glomeromycotina</taxon>
        <taxon>Glomeromycetes</taxon>
        <taxon>Diversisporales</taxon>
        <taxon>Acaulosporaceae</taxon>
        <taxon>Acaulospora</taxon>
    </lineage>
</organism>
<dbReference type="AlphaFoldDB" id="A0A9N9NRV3"/>
<evidence type="ECO:0000313" key="2">
    <source>
        <dbReference type="Proteomes" id="UP000789342"/>
    </source>
</evidence>
<protein>
    <submittedName>
        <fullName evidence="1">13960_t:CDS:1</fullName>
    </submittedName>
</protein>
<sequence>INQIWILSDEEWNLVKVYITESEAIIHSNYEIAGCQIEVGNIVHKGKQIKREKSIRRYSSKHTTKKQWKQFSTQITNILKAQEERINLKQVLVNKLRNLIWKAINQAMKNNIKRIQTRQTSIKGTNKTDKKTAHIITALNKVIVIAKKYLLEKTDAKSMTRQVNKWIKVNNQIAKLLSIKLTDIPKGISLVHWFQEIYNLRTSIAKVFKLLLQYRKQAQIQKYIEIQQYNHQFTKKKIIDSLLNRKPTHIKMNK</sequence>
<gene>
    <name evidence="1" type="ORF">AMORRO_LOCUS15736</name>
</gene>
<dbReference type="EMBL" id="CAJVPV010039285">
    <property type="protein sequence ID" value="CAG8758133.1"/>
    <property type="molecule type" value="Genomic_DNA"/>
</dbReference>
<proteinExistence type="predicted"/>